<dbReference type="InterPro" id="IPR023696">
    <property type="entry name" value="Ureohydrolase_dom_sf"/>
</dbReference>
<comment type="caution">
    <text evidence="2">The sequence shown here is derived from an EMBL/GenBank/DDBJ whole genome shotgun (WGS) entry which is preliminary data.</text>
</comment>
<dbReference type="InterPro" id="IPR000286">
    <property type="entry name" value="HDACs"/>
</dbReference>
<evidence type="ECO:0000313" key="3">
    <source>
        <dbReference type="Proteomes" id="UP000053695"/>
    </source>
</evidence>
<evidence type="ECO:0000313" key="2">
    <source>
        <dbReference type="EMBL" id="ENN95672.1"/>
    </source>
</evidence>
<gene>
    <name evidence="2" type="ORF">J422_06568</name>
</gene>
<dbReference type="GO" id="GO:0040029">
    <property type="term" value="P:epigenetic regulation of gene expression"/>
    <property type="evidence" value="ECO:0007669"/>
    <property type="project" value="TreeGrafter"/>
</dbReference>
<dbReference type="PRINTS" id="PR01270">
    <property type="entry name" value="HDASUPER"/>
</dbReference>
<dbReference type="SUPFAM" id="SSF52768">
    <property type="entry name" value="Arginase/deacetylase"/>
    <property type="match status" value="1"/>
</dbReference>
<dbReference type="STRING" id="1069083.GCA_000371805_00605"/>
<dbReference type="InterPro" id="IPR023801">
    <property type="entry name" value="His_deacetylse_dom"/>
</dbReference>
<dbReference type="Proteomes" id="UP000053695">
    <property type="component" value="Unassembled WGS sequence"/>
</dbReference>
<dbReference type="InterPro" id="IPR037138">
    <property type="entry name" value="His_deacetylse_dom_sf"/>
</dbReference>
<protein>
    <submittedName>
        <fullName evidence="2">Histone deacetylase</fullName>
    </submittedName>
</protein>
<dbReference type="OrthoDB" id="147549at2157"/>
<name>N6VX32_9EURY</name>
<dbReference type="PATRIC" id="fig|1069083.5.peg.1278"/>
<dbReference type="GO" id="GO:0004407">
    <property type="term" value="F:histone deacetylase activity"/>
    <property type="evidence" value="ECO:0007669"/>
    <property type="project" value="TreeGrafter"/>
</dbReference>
<dbReference type="PANTHER" id="PTHR10625">
    <property type="entry name" value="HISTONE DEACETYLASE HDAC1-RELATED"/>
    <property type="match status" value="1"/>
</dbReference>
<dbReference type="EMBL" id="APMM01000055">
    <property type="protein sequence ID" value="ENN95672.1"/>
    <property type="molecule type" value="Genomic_DNA"/>
</dbReference>
<dbReference type="Pfam" id="PF00850">
    <property type="entry name" value="Hist_deacetyl"/>
    <property type="match status" value="1"/>
</dbReference>
<evidence type="ECO:0000259" key="1">
    <source>
        <dbReference type="Pfam" id="PF00850"/>
    </source>
</evidence>
<reference evidence="2 3" key="1">
    <citation type="journal article" date="2013" name="Genome Announc.">
        <title>Draft Genome Sequence of a Highly Flagellated, Fast-Swimming Archaeon, Methanocaldococcus villosus Strain KIN24-T80 (DSM 22612).</title>
        <authorList>
            <person name="Thennarasu S."/>
            <person name="Polireddy D."/>
            <person name="Antony A."/>
            <person name="Yada M.R."/>
            <person name="Algarawi S."/>
            <person name="Sivakumar N."/>
        </authorList>
    </citation>
    <scope>NUCLEOTIDE SEQUENCE [LARGE SCALE GENOMIC DNA]</scope>
    <source>
        <strain evidence="2 3">KIN24-T80</strain>
    </source>
</reference>
<dbReference type="AlphaFoldDB" id="N6VX32"/>
<sequence>MILYSDNVLNHRPHTYHIENPKRVEIILETLKEHGYDEIFYVDEKVSLREVLTIHDEEYINKLLSLKEFTFLDPDTYFSEGTLEAALTSLKMSEIAFKLSLKEKDLSFALTRPPGHHSGRKGWAGPTLGFCIFNNIAYAVKLAKDYFEKVIIIDFDAHHGNGTEDIFKEDDDIIIIDFHQKGIYPFTGNESYRTKINLPFISAKDDDYIYTYYEIVEPILEYYKPKIIFVSAGFDGYQGDLTDLKLKDFFQFIGYKLSDYPVCAVLEGGYFCGIKQGPIKFLNGYYHDFKERDINPSTYTKEMVNRVKSDILWLE</sequence>
<keyword evidence="3" id="KW-1185">Reference proteome</keyword>
<dbReference type="PANTHER" id="PTHR10625:SF10">
    <property type="entry name" value="HISTONE DEACETYLASE HDAC1"/>
    <property type="match status" value="1"/>
</dbReference>
<feature type="domain" description="Histone deacetylase" evidence="1">
    <location>
        <begin position="17"/>
        <end position="271"/>
    </location>
</feature>
<dbReference type="Gene3D" id="3.40.800.20">
    <property type="entry name" value="Histone deacetylase domain"/>
    <property type="match status" value="1"/>
</dbReference>
<dbReference type="RefSeq" id="WP_004593718.1">
    <property type="nucleotide sequence ID" value="NZ_APMM01000055.1"/>
</dbReference>
<organism evidence="2 3">
    <name type="scientific">Methanocaldococcus villosus KIN24-T80</name>
    <dbReference type="NCBI Taxonomy" id="1069083"/>
    <lineage>
        <taxon>Archaea</taxon>
        <taxon>Methanobacteriati</taxon>
        <taxon>Methanobacteriota</taxon>
        <taxon>Methanomada group</taxon>
        <taxon>Methanococci</taxon>
        <taxon>Methanococcales</taxon>
        <taxon>Methanocaldococcaceae</taxon>
        <taxon>Methanocaldococcus</taxon>
    </lineage>
</organism>
<accession>N6VX32</accession>
<proteinExistence type="predicted"/>